<gene>
    <name evidence="1" type="ORF">HC175_18070</name>
</gene>
<evidence type="ECO:0000313" key="2">
    <source>
        <dbReference type="Proteomes" id="UP000703674"/>
    </source>
</evidence>
<protein>
    <submittedName>
        <fullName evidence="1">Uncharacterized protein</fullName>
    </submittedName>
</protein>
<comment type="caution">
    <text evidence="1">The sequence shown here is derived from an EMBL/GenBank/DDBJ whole genome shotgun (WGS) entry which is preliminary data.</text>
</comment>
<dbReference type="EMBL" id="JAAVJR010000531">
    <property type="protein sequence ID" value="NJW54821.1"/>
    <property type="molecule type" value="Genomic_DNA"/>
</dbReference>
<organism evidence="1 2">
    <name type="scientific">Salinimicrobium oceani</name>
    <dbReference type="NCBI Taxonomy" id="2722702"/>
    <lineage>
        <taxon>Bacteria</taxon>
        <taxon>Pseudomonadati</taxon>
        <taxon>Bacteroidota</taxon>
        <taxon>Flavobacteriia</taxon>
        <taxon>Flavobacteriales</taxon>
        <taxon>Flavobacteriaceae</taxon>
        <taxon>Salinimicrobium</taxon>
    </lineage>
</organism>
<feature type="non-terminal residue" evidence="1">
    <location>
        <position position="59"/>
    </location>
</feature>
<reference evidence="1 2" key="1">
    <citation type="submission" date="2020-03" db="EMBL/GenBank/DDBJ databases">
        <title>Salinimicrobium sp. nov, isolated from SCS.</title>
        <authorList>
            <person name="Cao W.R."/>
        </authorList>
    </citation>
    <scope>NUCLEOTIDE SEQUENCE [LARGE SCALE GENOMIC DNA]</scope>
    <source>
        <strain evidence="2">J15B91</strain>
    </source>
</reference>
<evidence type="ECO:0000313" key="1">
    <source>
        <dbReference type="EMBL" id="NJW54821.1"/>
    </source>
</evidence>
<proteinExistence type="predicted"/>
<sequence length="59" mass="6893">MKNKRWENVEASYHSKKTGKLIGIFHPPEDSGWVDLEDINALEARNNINFDIISVYMAW</sequence>
<accession>A0ABX1D8J0</accession>
<name>A0ABX1D8J0_9FLAO</name>
<keyword evidence="2" id="KW-1185">Reference proteome</keyword>
<dbReference type="Proteomes" id="UP000703674">
    <property type="component" value="Unassembled WGS sequence"/>
</dbReference>